<gene>
    <name evidence="7" type="ORF">G3I74_08730</name>
</gene>
<evidence type="ECO:0000256" key="4">
    <source>
        <dbReference type="PROSITE-ProRule" id="PRU00339"/>
    </source>
</evidence>
<dbReference type="Gene3D" id="1.25.40.10">
    <property type="entry name" value="Tetratricopeptide repeat domain"/>
    <property type="match status" value="1"/>
</dbReference>
<reference evidence="7 8" key="1">
    <citation type="submission" date="2020-02" db="EMBL/GenBank/DDBJ databases">
        <authorList>
            <person name="Zhang X.-Y."/>
        </authorList>
    </citation>
    <scope>NUCLEOTIDE SEQUENCE [LARGE SCALE GENOMIC DNA]</scope>
    <source>
        <strain evidence="7 8">C33</strain>
    </source>
</reference>
<keyword evidence="5" id="KW-0472">Membrane</keyword>
<keyword evidence="5" id="KW-1133">Transmembrane helix</keyword>
<dbReference type="PROSITE" id="PS50005">
    <property type="entry name" value="TPR"/>
    <property type="match status" value="1"/>
</dbReference>
<dbReference type="InterPro" id="IPR056413">
    <property type="entry name" value="TPR_CcmH_CycH"/>
</dbReference>
<keyword evidence="3 4" id="KW-0802">TPR repeat</keyword>
<feature type="repeat" description="TPR" evidence="4">
    <location>
        <begin position="97"/>
        <end position="130"/>
    </location>
</feature>
<comment type="caution">
    <text evidence="7">The sequence shown here is derived from an EMBL/GenBank/DDBJ whole genome shotgun (WGS) entry which is preliminary data.</text>
</comment>
<dbReference type="InterPro" id="IPR011990">
    <property type="entry name" value="TPR-like_helical_dom_sf"/>
</dbReference>
<evidence type="ECO:0000313" key="7">
    <source>
        <dbReference type="EMBL" id="NDY95810.1"/>
    </source>
</evidence>
<evidence type="ECO:0000259" key="6">
    <source>
        <dbReference type="Pfam" id="PF23914"/>
    </source>
</evidence>
<proteinExistence type="predicted"/>
<name>A0A845V0R7_9GAMM</name>
<dbReference type="InterPro" id="IPR019734">
    <property type="entry name" value="TPR_rpt"/>
</dbReference>
<dbReference type="Pfam" id="PF23914">
    <property type="entry name" value="TPR_CcmH_CycH"/>
    <property type="match status" value="1"/>
</dbReference>
<evidence type="ECO:0000313" key="8">
    <source>
        <dbReference type="Proteomes" id="UP000484885"/>
    </source>
</evidence>
<feature type="domain" description="Cytochrome c-type biogenesis protein H TPR" evidence="6">
    <location>
        <begin position="72"/>
        <end position="205"/>
    </location>
</feature>
<evidence type="ECO:0000256" key="1">
    <source>
        <dbReference type="ARBA" id="ARBA00022737"/>
    </source>
</evidence>
<dbReference type="EMBL" id="JAAGSC010000040">
    <property type="protein sequence ID" value="NDY95810.1"/>
    <property type="molecule type" value="Genomic_DNA"/>
</dbReference>
<dbReference type="PANTHER" id="PTHR47870:SF1">
    <property type="entry name" value="CYTOCHROME C-TYPE BIOGENESIS PROTEIN CCMH"/>
    <property type="match status" value="1"/>
</dbReference>
<dbReference type="AlphaFoldDB" id="A0A845V0R7"/>
<dbReference type="GO" id="GO:0017004">
    <property type="term" value="P:cytochrome complex assembly"/>
    <property type="evidence" value="ECO:0007669"/>
    <property type="project" value="UniProtKB-KW"/>
</dbReference>
<evidence type="ECO:0000256" key="5">
    <source>
        <dbReference type="SAM" id="Phobius"/>
    </source>
</evidence>
<organism evidence="7 8">
    <name type="scientific">Wenzhouxiangella limi</name>
    <dbReference type="NCBI Taxonomy" id="2707351"/>
    <lineage>
        <taxon>Bacteria</taxon>
        <taxon>Pseudomonadati</taxon>
        <taxon>Pseudomonadota</taxon>
        <taxon>Gammaproteobacteria</taxon>
        <taxon>Chromatiales</taxon>
        <taxon>Wenzhouxiangellaceae</taxon>
        <taxon>Wenzhouxiangella</taxon>
    </lineage>
</organism>
<feature type="transmembrane region" description="Helical" evidence="5">
    <location>
        <begin position="6"/>
        <end position="23"/>
    </location>
</feature>
<protein>
    <recommendedName>
        <fullName evidence="6">Cytochrome c-type biogenesis protein H TPR domain-containing protein</fullName>
    </recommendedName>
</protein>
<dbReference type="PANTHER" id="PTHR47870">
    <property type="entry name" value="CYTOCHROME C-TYPE BIOGENESIS PROTEIN CCMH"/>
    <property type="match status" value="1"/>
</dbReference>
<sequence length="224" mass="25855">MTQSLFISLSGMAIALALVFALWPEIRPRRRGDKAERARLPKPLKLAIFILLPLVTALLYLQFGTLEPAQGHDPRVETLRSQMIAMARDLEHNPDQPEQWQRMGLIYKDLRHYGSAEHALRRALYLRPESAFLRVELAETLQLRSELPEMPVEAKSLLEQAVDLEPDNLKALWLLGTDDFLIGNYESALAWWEQMLPLVPEDSSMHRAVRNETRRARDRMLQQP</sequence>
<keyword evidence="1" id="KW-0677">Repeat</keyword>
<accession>A0A845V0R7</accession>
<dbReference type="RefSeq" id="WP_164211191.1">
    <property type="nucleotide sequence ID" value="NZ_JAAGSC010000040.1"/>
</dbReference>
<keyword evidence="8" id="KW-1185">Reference proteome</keyword>
<keyword evidence="5" id="KW-0812">Transmembrane</keyword>
<dbReference type="Proteomes" id="UP000484885">
    <property type="component" value="Unassembled WGS sequence"/>
</dbReference>
<evidence type="ECO:0000256" key="2">
    <source>
        <dbReference type="ARBA" id="ARBA00022748"/>
    </source>
</evidence>
<evidence type="ECO:0000256" key="3">
    <source>
        <dbReference type="ARBA" id="ARBA00022803"/>
    </source>
</evidence>
<dbReference type="SMART" id="SM00028">
    <property type="entry name" value="TPR"/>
    <property type="match status" value="2"/>
</dbReference>
<dbReference type="InterPro" id="IPR051263">
    <property type="entry name" value="C-type_cytochrome_biogenesis"/>
</dbReference>
<feature type="transmembrane region" description="Helical" evidence="5">
    <location>
        <begin position="44"/>
        <end position="63"/>
    </location>
</feature>
<keyword evidence="2" id="KW-0201">Cytochrome c-type biogenesis</keyword>
<dbReference type="GO" id="GO:0005886">
    <property type="term" value="C:plasma membrane"/>
    <property type="evidence" value="ECO:0007669"/>
    <property type="project" value="TreeGrafter"/>
</dbReference>
<dbReference type="SUPFAM" id="SSF48452">
    <property type="entry name" value="TPR-like"/>
    <property type="match status" value="1"/>
</dbReference>